<feature type="repeat" description="TPR" evidence="1">
    <location>
        <begin position="612"/>
        <end position="645"/>
    </location>
</feature>
<feature type="repeat" description="TPR" evidence="1">
    <location>
        <begin position="408"/>
        <end position="441"/>
    </location>
</feature>
<keyword evidence="1" id="KW-0802">TPR repeat</keyword>
<keyword evidence="4" id="KW-1185">Reference proteome</keyword>
<feature type="repeat" description="TPR" evidence="1">
    <location>
        <begin position="204"/>
        <end position="237"/>
    </location>
</feature>
<dbReference type="Gene3D" id="1.25.40.10">
    <property type="entry name" value="Tetratricopeptide repeat domain"/>
    <property type="match status" value="5"/>
</dbReference>
<feature type="repeat" description="TPR" evidence="1">
    <location>
        <begin position="510"/>
        <end position="543"/>
    </location>
</feature>
<proteinExistence type="predicted"/>
<dbReference type="KEGG" id="mmai:sS8_4017"/>
<dbReference type="InterPro" id="IPR011990">
    <property type="entry name" value="TPR-like_helical_dom_sf"/>
</dbReference>
<organism evidence="3 4">
    <name type="scientific">Methylocaldum marinum</name>
    <dbReference type="NCBI Taxonomy" id="1432792"/>
    <lineage>
        <taxon>Bacteria</taxon>
        <taxon>Pseudomonadati</taxon>
        <taxon>Pseudomonadota</taxon>
        <taxon>Gammaproteobacteria</taxon>
        <taxon>Methylococcales</taxon>
        <taxon>Methylococcaceae</taxon>
        <taxon>Methylocaldum</taxon>
    </lineage>
</organism>
<dbReference type="PROSITE" id="PS51257">
    <property type="entry name" value="PROKAR_LIPOPROTEIN"/>
    <property type="match status" value="1"/>
</dbReference>
<keyword evidence="3" id="KW-0449">Lipoprotein</keyword>
<dbReference type="PANTHER" id="PTHR12558:SF13">
    <property type="entry name" value="CELL DIVISION CYCLE PROTEIN 27 HOMOLOG"/>
    <property type="match status" value="1"/>
</dbReference>
<dbReference type="PROSITE" id="PS50005">
    <property type="entry name" value="TPR"/>
    <property type="match status" value="9"/>
</dbReference>
<dbReference type="InterPro" id="IPR014266">
    <property type="entry name" value="PEP-CTERM_TPR_PrsT"/>
</dbReference>
<feature type="repeat" description="TPR" evidence="1">
    <location>
        <begin position="136"/>
        <end position="169"/>
    </location>
</feature>
<feature type="repeat" description="TPR" evidence="1">
    <location>
        <begin position="848"/>
        <end position="881"/>
    </location>
</feature>
<gene>
    <name evidence="3" type="ORF">sS8_4017</name>
</gene>
<evidence type="ECO:0000313" key="4">
    <source>
        <dbReference type="Proteomes" id="UP000266313"/>
    </source>
</evidence>
<dbReference type="SMART" id="SM00028">
    <property type="entry name" value="TPR"/>
    <property type="match status" value="18"/>
</dbReference>
<dbReference type="InterPro" id="IPR019734">
    <property type="entry name" value="TPR_rpt"/>
</dbReference>
<dbReference type="EMBL" id="AP017928">
    <property type="protein sequence ID" value="BBA35948.1"/>
    <property type="molecule type" value="Genomic_DNA"/>
</dbReference>
<name>A0A250KW95_9GAMM</name>
<feature type="repeat" description="TPR" evidence="1">
    <location>
        <begin position="374"/>
        <end position="407"/>
    </location>
</feature>
<evidence type="ECO:0000256" key="1">
    <source>
        <dbReference type="PROSITE-ProRule" id="PRU00339"/>
    </source>
</evidence>
<accession>A0A250KW95</accession>
<dbReference type="RefSeq" id="WP_119631212.1">
    <property type="nucleotide sequence ID" value="NZ_AP017928.1"/>
</dbReference>
<dbReference type="NCBIfam" id="TIGR02917">
    <property type="entry name" value="PEP_TPR_lipo"/>
    <property type="match status" value="1"/>
</dbReference>
<dbReference type="AlphaFoldDB" id="A0A250KW95"/>
<dbReference type="OrthoDB" id="5959200at2"/>
<feature type="repeat" description="TPR" evidence="1">
    <location>
        <begin position="781"/>
        <end position="814"/>
    </location>
</feature>
<dbReference type="SUPFAM" id="SSF48452">
    <property type="entry name" value="TPR-like"/>
    <property type="match status" value="5"/>
</dbReference>
<dbReference type="Pfam" id="PF14559">
    <property type="entry name" value="TPR_19"/>
    <property type="match status" value="2"/>
</dbReference>
<reference evidence="3 4" key="1">
    <citation type="submission" date="2016-12" db="EMBL/GenBank/DDBJ databases">
        <title>Genome sequencing of Methylocaldum marinum.</title>
        <authorList>
            <person name="Takeuchi M."/>
            <person name="Kamagata Y."/>
            <person name="Hiraoka S."/>
            <person name="Oshima K."/>
            <person name="Hattori M."/>
            <person name="Iwasaki W."/>
        </authorList>
    </citation>
    <scope>NUCLEOTIDE SEQUENCE [LARGE SCALE GENOMIC DNA]</scope>
    <source>
        <strain evidence="3 4">S8</strain>
    </source>
</reference>
<dbReference type="Pfam" id="PF13181">
    <property type="entry name" value="TPR_8"/>
    <property type="match status" value="2"/>
</dbReference>
<keyword evidence="2" id="KW-0175">Coiled coil</keyword>
<dbReference type="Proteomes" id="UP000266313">
    <property type="component" value="Chromosome"/>
</dbReference>
<dbReference type="Pfam" id="PF13432">
    <property type="entry name" value="TPR_16"/>
    <property type="match status" value="7"/>
</dbReference>
<evidence type="ECO:0000313" key="3">
    <source>
        <dbReference type="EMBL" id="BBA35948.1"/>
    </source>
</evidence>
<sequence>MNQKRIGKSCKHVLALSLGLALTGCNLFHEATDAEHVARAKEYLDKNDYRSSSIELKSALEKNPGNAEARRLLGEINVVIGNGEAAEKELRKSIELGVAREAVLLHLVEAMALQGKHQAILDQVDVPAGLDVTDQAKLAAYRGNAWLALNKVDQARGEYEKALQLDSSSALGKLGLARLAAMKREVDKALQLSEEALQIAPEEAKIWSFQGDLYQSGNELEKAEASYSKALELRLRNQVDRANRALVRLGRKDLEGARNDIEILKKEASKLFLTHYADGLLALRQRKYPEAQAAFERSSKLNERHLLTTYFLGVSHLMQNHLSQADQNLMRFMRAAPRSVKVYQMLALSKFRQKDYVAAKKLLQPVVDQFPEDAASLRLMGNIEFALGESAKGLEYLRKVTELSPNSASARVQLGLGLLTTGDEQEGLETLETAVELDPETDQTNVLLILSQIRAKEFDKALERVGELKKKMPNNPVPMNLEGIARAGQGDHSGAEAAFKEALKLSPGDPTAAHHLAALAIKSKKLDEARQYFQQVINVHPDHLETLIKLSEISALAGDRAKAEAALNQAVKAYPQSLQPNLILARYYLQYSQPTRSLEIVRQIKERYPNHPSLLAVIGEAQLIVGETANALNAFQRLVTVQPESAQAHYLLAKAHAAANNSERVRAELKEALRLNPGHLLSKVAMTRRLMLDNKPREAEKLFGELKQAQPENPEIFGLEGWLAMRQQKAKEAIAAFTAALQRYPNSNWTVNLAEAQWLDKDMEGGLATLEKWLKDNPEDVQVQFSLANAYLTFGRESQAKTAFTKLNELAPNNIIVLNNLAWLLRKEKPALALKYAEKAFELAPNGAMIMDTLGTILLEQNQFERAERLLRQASEITPQSLSIRYRLARALAGSGNKAEARRVLSALLGEKKPFPEQKAARSLLSQLGS</sequence>
<protein>
    <submittedName>
        <fullName evidence="3">Putative PEP-CTERM system TPR-repeat lipoprotein</fullName>
    </submittedName>
</protein>
<feature type="repeat" description="TPR" evidence="1">
    <location>
        <begin position="646"/>
        <end position="679"/>
    </location>
</feature>
<feature type="coiled-coil region" evidence="2">
    <location>
        <begin position="247"/>
        <end position="274"/>
    </location>
</feature>
<evidence type="ECO:0000256" key="2">
    <source>
        <dbReference type="SAM" id="Coils"/>
    </source>
</evidence>
<dbReference type="PANTHER" id="PTHR12558">
    <property type="entry name" value="CELL DIVISION CYCLE 16,23,27"/>
    <property type="match status" value="1"/>
</dbReference>